<dbReference type="InterPro" id="IPR023198">
    <property type="entry name" value="PGP-like_dom2"/>
</dbReference>
<accession>A0ABP7QM04</accession>
<protein>
    <submittedName>
        <fullName evidence="1">HAD-IA family hydrolase</fullName>
    </submittedName>
</protein>
<dbReference type="RefSeq" id="WP_344769946.1">
    <property type="nucleotide sequence ID" value="NZ_BAABAK010000020.1"/>
</dbReference>
<sequence length="206" mass="22561">MIDIQQTSADKLNKLRELTAGDYEGFLYDCDGTLADNMEAHRLSYKLVAAKYGFDLDTAIIDELAGWPTVLVVEEIAKRYQVQLPVTFAIEKSEAFFQNYIEATLPIEFVAEHLKNNVGKVKIGVVSGGSRKTVEKTLAVIGLLPYVEALVCAGETERGKPFADPFLAAAEILNVNPAKCMVFEDGEPGVQAAISAGMDWVRVDQI</sequence>
<evidence type="ECO:0000313" key="2">
    <source>
        <dbReference type="Proteomes" id="UP001501081"/>
    </source>
</evidence>
<dbReference type="GO" id="GO:0016787">
    <property type="term" value="F:hydrolase activity"/>
    <property type="evidence" value="ECO:0007669"/>
    <property type="project" value="UniProtKB-KW"/>
</dbReference>
<name>A0ABP7QM04_9SPHI</name>
<dbReference type="CDD" id="cd07505">
    <property type="entry name" value="HAD_BPGM-like"/>
    <property type="match status" value="1"/>
</dbReference>
<dbReference type="SUPFAM" id="SSF56784">
    <property type="entry name" value="HAD-like"/>
    <property type="match status" value="1"/>
</dbReference>
<organism evidence="1 2">
    <name type="scientific">Pedobacter ginsengiterrae</name>
    <dbReference type="NCBI Taxonomy" id="871696"/>
    <lineage>
        <taxon>Bacteria</taxon>
        <taxon>Pseudomonadati</taxon>
        <taxon>Bacteroidota</taxon>
        <taxon>Sphingobacteriia</taxon>
        <taxon>Sphingobacteriales</taxon>
        <taxon>Sphingobacteriaceae</taxon>
        <taxon>Pedobacter</taxon>
    </lineage>
</organism>
<gene>
    <name evidence="1" type="ORF">GCM10022246_40210</name>
</gene>
<dbReference type="InterPro" id="IPR006439">
    <property type="entry name" value="HAD-SF_hydro_IA"/>
</dbReference>
<dbReference type="InterPro" id="IPR036412">
    <property type="entry name" value="HAD-like_sf"/>
</dbReference>
<evidence type="ECO:0000313" key="1">
    <source>
        <dbReference type="EMBL" id="GAA3984354.1"/>
    </source>
</evidence>
<dbReference type="InterPro" id="IPR041492">
    <property type="entry name" value="HAD_2"/>
</dbReference>
<dbReference type="Gene3D" id="1.10.150.240">
    <property type="entry name" value="Putative phosphatase, domain 2"/>
    <property type="match status" value="1"/>
</dbReference>
<reference evidence="2" key="1">
    <citation type="journal article" date="2019" name="Int. J. Syst. Evol. Microbiol.">
        <title>The Global Catalogue of Microorganisms (GCM) 10K type strain sequencing project: providing services to taxonomists for standard genome sequencing and annotation.</title>
        <authorList>
            <consortium name="The Broad Institute Genomics Platform"/>
            <consortium name="The Broad Institute Genome Sequencing Center for Infectious Disease"/>
            <person name="Wu L."/>
            <person name="Ma J."/>
        </authorList>
    </citation>
    <scope>NUCLEOTIDE SEQUENCE [LARGE SCALE GENOMIC DNA]</scope>
    <source>
        <strain evidence="2">JCM 17338</strain>
    </source>
</reference>
<dbReference type="InterPro" id="IPR051806">
    <property type="entry name" value="HAD-like_SPP"/>
</dbReference>
<dbReference type="NCBIfam" id="TIGR01509">
    <property type="entry name" value="HAD-SF-IA-v3"/>
    <property type="match status" value="1"/>
</dbReference>
<dbReference type="InterPro" id="IPR023214">
    <property type="entry name" value="HAD_sf"/>
</dbReference>
<dbReference type="SFLD" id="SFLDS00003">
    <property type="entry name" value="Haloacid_Dehalogenase"/>
    <property type="match status" value="1"/>
</dbReference>
<keyword evidence="2" id="KW-1185">Reference proteome</keyword>
<proteinExistence type="predicted"/>
<dbReference type="EMBL" id="BAABAK010000020">
    <property type="protein sequence ID" value="GAA3984354.1"/>
    <property type="molecule type" value="Genomic_DNA"/>
</dbReference>
<comment type="caution">
    <text evidence="1">The sequence shown here is derived from an EMBL/GenBank/DDBJ whole genome shotgun (WGS) entry which is preliminary data.</text>
</comment>
<dbReference type="Proteomes" id="UP001501081">
    <property type="component" value="Unassembled WGS sequence"/>
</dbReference>
<dbReference type="SFLD" id="SFLDG01129">
    <property type="entry name" value="C1.5:_HAD__Beta-PGM__Phosphata"/>
    <property type="match status" value="1"/>
</dbReference>
<dbReference type="PANTHER" id="PTHR43481:SF4">
    <property type="entry name" value="GLYCEROL-1-PHOSPHATE PHOSPHOHYDROLASE 1-RELATED"/>
    <property type="match status" value="1"/>
</dbReference>
<dbReference type="Pfam" id="PF13419">
    <property type="entry name" value="HAD_2"/>
    <property type="match status" value="1"/>
</dbReference>
<dbReference type="Gene3D" id="3.40.50.1000">
    <property type="entry name" value="HAD superfamily/HAD-like"/>
    <property type="match status" value="1"/>
</dbReference>
<dbReference type="PANTHER" id="PTHR43481">
    <property type="entry name" value="FRUCTOSE-1-PHOSPHATE PHOSPHATASE"/>
    <property type="match status" value="1"/>
</dbReference>
<keyword evidence="1" id="KW-0378">Hydrolase</keyword>